<evidence type="ECO:0000259" key="6">
    <source>
        <dbReference type="PROSITE" id="PS50016"/>
    </source>
</evidence>
<feature type="region of interest" description="Disordered" evidence="5">
    <location>
        <begin position="1"/>
        <end position="30"/>
    </location>
</feature>
<reference evidence="8" key="1">
    <citation type="submission" date="2018-11" db="EMBL/GenBank/DDBJ databases">
        <authorList>
            <person name="Alioto T."/>
            <person name="Alioto T."/>
        </authorList>
    </citation>
    <scope>NUCLEOTIDE SEQUENCE</scope>
</reference>
<feature type="domain" description="Integrase catalytic" evidence="7">
    <location>
        <begin position="299"/>
        <end position="390"/>
    </location>
</feature>
<dbReference type="InterPro" id="IPR019787">
    <property type="entry name" value="Znf_PHD-finger"/>
</dbReference>
<dbReference type="SUPFAM" id="SSF56219">
    <property type="entry name" value="DNase I-like"/>
    <property type="match status" value="1"/>
</dbReference>
<evidence type="ECO:0000256" key="1">
    <source>
        <dbReference type="ARBA" id="ARBA00022723"/>
    </source>
</evidence>
<dbReference type="Gene3D" id="3.30.40.10">
    <property type="entry name" value="Zinc/RING finger domain, C3HC4 (zinc finger)"/>
    <property type="match status" value="1"/>
</dbReference>
<dbReference type="Gene3D" id="3.30.420.10">
    <property type="entry name" value="Ribonuclease H-like superfamily/Ribonuclease H"/>
    <property type="match status" value="1"/>
</dbReference>
<dbReference type="SUPFAM" id="SSF57903">
    <property type="entry name" value="FYVE/PHD zinc finger"/>
    <property type="match status" value="1"/>
</dbReference>
<dbReference type="InterPro" id="IPR001584">
    <property type="entry name" value="Integrase_cat-core"/>
</dbReference>
<dbReference type="PROSITE" id="PS50994">
    <property type="entry name" value="INTEGRASE"/>
    <property type="match status" value="1"/>
</dbReference>
<name>A0A8B6D1G8_MYTGA</name>
<dbReference type="InterPro" id="IPR036691">
    <property type="entry name" value="Endo/exonu/phosph_ase_sf"/>
</dbReference>
<evidence type="ECO:0000256" key="3">
    <source>
        <dbReference type="ARBA" id="ARBA00022833"/>
    </source>
</evidence>
<dbReference type="GO" id="GO:0003676">
    <property type="term" value="F:nucleic acid binding"/>
    <property type="evidence" value="ECO:0007669"/>
    <property type="project" value="InterPro"/>
</dbReference>
<dbReference type="GO" id="GO:0015074">
    <property type="term" value="P:DNA integration"/>
    <property type="evidence" value="ECO:0007669"/>
    <property type="project" value="InterPro"/>
</dbReference>
<feature type="compositionally biased region" description="Polar residues" evidence="5">
    <location>
        <begin position="1"/>
        <end position="11"/>
    </location>
</feature>
<dbReference type="AlphaFoldDB" id="A0A8B6D1G8"/>
<dbReference type="InterPro" id="IPR012337">
    <property type="entry name" value="RNaseH-like_sf"/>
</dbReference>
<dbReference type="Pfam" id="PF00665">
    <property type="entry name" value="rve"/>
    <property type="match status" value="1"/>
</dbReference>
<evidence type="ECO:0000256" key="5">
    <source>
        <dbReference type="SAM" id="MobiDB-lite"/>
    </source>
</evidence>
<accession>A0A8B6D1G8</accession>
<evidence type="ECO:0000256" key="2">
    <source>
        <dbReference type="ARBA" id="ARBA00022771"/>
    </source>
</evidence>
<feature type="region of interest" description="Disordered" evidence="5">
    <location>
        <begin position="169"/>
        <end position="190"/>
    </location>
</feature>
<comment type="caution">
    <text evidence="8">The sequence shown here is derived from an EMBL/GenBank/DDBJ whole genome shotgun (WGS) entry which is preliminary data.</text>
</comment>
<dbReference type="InterPro" id="IPR013083">
    <property type="entry name" value="Znf_RING/FYVE/PHD"/>
</dbReference>
<organism evidence="8 9">
    <name type="scientific">Mytilus galloprovincialis</name>
    <name type="common">Mediterranean mussel</name>
    <dbReference type="NCBI Taxonomy" id="29158"/>
    <lineage>
        <taxon>Eukaryota</taxon>
        <taxon>Metazoa</taxon>
        <taxon>Spiralia</taxon>
        <taxon>Lophotrochozoa</taxon>
        <taxon>Mollusca</taxon>
        <taxon>Bivalvia</taxon>
        <taxon>Autobranchia</taxon>
        <taxon>Pteriomorphia</taxon>
        <taxon>Mytilida</taxon>
        <taxon>Mytiloidea</taxon>
        <taxon>Mytilidae</taxon>
        <taxon>Mytilinae</taxon>
        <taxon>Mytilus</taxon>
    </lineage>
</organism>
<dbReference type="PROSITE" id="PS50016">
    <property type="entry name" value="ZF_PHD_2"/>
    <property type="match status" value="1"/>
</dbReference>
<evidence type="ECO:0000313" key="8">
    <source>
        <dbReference type="EMBL" id="VDI12205.1"/>
    </source>
</evidence>
<dbReference type="PANTHER" id="PTHR33395:SF22">
    <property type="entry name" value="REVERSE TRANSCRIPTASE DOMAIN-CONTAINING PROTEIN"/>
    <property type="match status" value="1"/>
</dbReference>
<proteinExistence type="predicted"/>
<gene>
    <name evidence="8" type="ORF">MGAL_10B093562</name>
</gene>
<dbReference type="GO" id="GO:0061343">
    <property type="term" value="P:cell adhesion involved in heart morphogenesis"/>
    <property type="evidence" value="ECO:0007669"/>
    <property type="project" value="TreeGrafter"/>
</dbReference>
<sequence>MANNTHVQLNSDAPDRSWPVTLSSQEPSKSNISSLNMLNIQAKKSLIKYDKLVLMYLCSLLLTNSYAPEPNPGPRTPKYPCGTCTCAVTWKTEAVCCDSCGQWYHINCQQINRSMYEILGNSNISWECVNCGMPNFSTTFFNTTIETSNSYSELDISNEPNGVDNIGPPNFTSSPLPKNQGKYRNNKNKPNPCKTPLRTLTINFQSMKNKKPEIEQIIESCEPDIIYGTETWLSNTISPYEYISPSKYTVYNKNRKDGYGGVLLAVSNKYVSSLLNIKCQQCLSAVDLPKTQRTRRPIPATYPNSRWQMDLKKMPPSHGYNTTICNIVDCYSRFAFGGCIKHKTAKEVATVILRFIYIFGPPRILQTDNGKEFNNEDLTEVMAEFKTRKN</sequence>
<keyword evidence="2 4" id="KW-0863">Zinc-finger</keyword>
<dbReference type="SUPFAM" id="SSF53098">
    <property type="entry name" value="Ribonuclease H-like"/>
    <property type="match status" value="1"/>
</dbReference>
<keyword evidence="9" id="KW-1185">Reference proteome</keyword>
<keyword evidence="1" id="KW-0479">Metal-binding</keyword>
<dbReference type="InterPro" id="IPR036397">
    <property type="entry name" value="RNaseH_sf"/>
</dbReference>
<dbReference type="GO" id="GO:0008270">
    <property type="term" value="F:zinc ion binding"/>
    <property type="evidence" value="ECO:0007669"/>
    <property type="project" value="UniProtKB-KW"/>
</dbReference>
<dbReference type="PROSITE" id="PS01359">
    <property type="entry name" value="ZF_PHD_1"/>
    <property type="match status" value="1"/>
</dbReference>
<dbReference type="EMBL" id="UYJE01002604">
    <property type="protein sequence ID" value="VDI12205.1"/>
    <property type="molecule type" value="Genomic_DNA"/>
</dbReference>
<evidence type="ECO:0008006" key="10">
    <source>
        <dbReference type="Google" id="ProtNLM"/>
    </source>
</evidence>
<dbReference type="InterPro" id="IPR011011">
    <property type="entry name" value="Znf_FYVE_PHD"/>
</dbReference>
<evidence type="ECO:0000313" key="9">
    <source>
        <dbReference type="Proteomes" id="UP000596742"/>
    </source>
</evidence>
<feature type="compositionally biased region" description="Polar residues" evidence="5">
    <location>
        <begin position="20"/>
        <end position="30"/>
    </location>
</feature>
<dbReference type="OrthoDB" id="5989495at2759"/>
<dbReference type="Gene3D" id="3.60.10.10">
    <property type="entry name" value="Endonuclease/exonuclease/phosphatase"/>
    <property type="match status" value="1"/>
</dbReference>
<keyword evidence="3" id="KW-0862">Zinc</keyword>
<dbReference type="GO" id="GO:0031012">
    <property type="term" value="C:extracellular matrix"/>
    <property type="evidence" value="ECO:0007669"/>
    <property type="project" value="TreeGrafter"/>
</dbReference>
<feature type="domain" description="PHD-type" evidence="6">
    <location>
        <begin position="78"/>
        <end position="134"/>
    </location>
</feature>
<evidence type="ECO:0000259" key="7">
    <source>
        <dbReference type="PROSITE" id="PS50994"/>
    </source>
</evidence>
<protein>
    <recommendedName>
        <fullName evidence="10">Integrase catalytic domain-containing protein</fullName>
    </recommendedName>
</protein>
<dbReference type="Proteomes" id="UP000596742">
    <property type="component" value="Unassembled WGS sequence"/>
</dbReference>
<dbReference type="GO" id="GO:0007508">
    <property type="term" value="P:larval heart development"/>
    <property type="evidence" value="ECO:0007669"/>
    <property type="project" value="TreeGrafter"/>
</dbReference>
<evidence type="ECO:0000256" key="4">
    <source>
        <dbReference type="PROSITE-ProRule" id="PRU00146"/>
    </source>
</evidence>
<dbReference type="InterPro" id="IPR019786">
    <property type="entry name" value="Zinc_finger_PHD-type_CS"/>
</dbReference>
<dbReference type="PANTHER" id="PTHR33395">
    <property type="entry name" value="TRANSCRIPTASE, PUTATIVE-RELATED-RELATED"/>
    <property type="match status" value="1"/>
</dbReference>